<name>A0ABP7I7K3_9ACTN</name>
<keyword evidence="3" id="KW-1185">Reference proteome</keyword>
<evidence type="ECO:0000313" key="2">
    <source>
        <dbReference type="EMBL" id="GAA3811536.1"/>
    </source>
</evidence>
<evidence type="ECO:0000313" key="3">
    <source>
        <dbReference type="Proteomes" id="UP001500888"/>
    </source>
</evidence>
<proteinExistence type="predicted"/>
<protein>
    <recommendedName>
        <fullName evidence="4">Pentapeptide repeat-containing protein</fullName>
    </recommendedName>
</protein>
<reference evidence="3" key="1">
    <citation type="journal article" date="2019" name="Int. J. Syst. Evol. Microbiol.">
        <title>The Global Catalogue of Microorganisms (GCM) 10K type strain sequencing project: providing services to taxonomists for standard genome sequencing and annotation.</title>
        <authorList>
            <consortium name="The Broad Institute Genomics Platform"/>
            <consortium name="The Broad Institute Genome Sequencing Center for Infectious Disease"/>
            <person name="Wu L."/>
            <person name="Ma J."/>
        </authorList>
    </citation>
    <scope>NUCLEOTIDE SEQUENCE [LARGE SCALE GENOMIC DNA]</scope>
    <source>
        <strain evidence="3">JCM 16908</strain>
    </source>
</reference>
<organism evidence="2 3">
    <name type="scientific">Sphaerisporangium flaviroseum</name>
    <dbReference type="NCBI Taxonomy" id="509199"/>
    <lineage>
        <taxon>Bacteria</taxon>
        <taxon>Bacillati</taxon>
        <taxon>Actinomycetota</taxon>
        <taxon>Actinomycetes</taxon>
        <taxon>Streptosporangiales</taxon>
        <taxon>Streptosporangiaceae</taxon>
        <taxon>Sphaerisporangium</taxon>
    </lineage>
</organism>
<gene>
    <name evidence="2" type="ORF">GCM10022226_35110</name>
</gene>
<feature type="region of interest" description="Disordered" evidence="1">
    <location>
        <begin position="1"/>
        <end position="62"/>
    </location>
</feature>
<evidence type="ECO:0000256" key="1">
    <source>
        <dbReference type="SAM" id="MobiDB-lite"/>
    </source>
</evidence>
<evidence type="ECO:0008006" key="4">
    <source>
        <dbReference type="Google" id="ProtNLM"/>
    </source>
</evidence>
<dbReference type="EMBL" id="BAAAZR010000008">
    <property type="protein sequence ID" value="GAA3811536.1"/>
    <property type="molecule type" value="Genomic_DNA"/>
</dbReference>
<sequence>MTAVHATAENLITKRPNAPGGNPTRPPPGPSAAGRGADLTDANLNAAGIDDQTKLPAGAPGT</sequence>
<accession>A0ABP7I7K3</accession>
<dbReference type="Proteomes" id="UP001500888">
    <property type="component" value="Unassembled WGS sequence"/>
</dbReference>
<comment type="caution">
    <text evidence="2">The sequence shown here is derived from an EMBL/GenBank/DDBJ whole genome shotgun (WGS) entry which is preliminary data.</text>
</comment>